<protein>
    <submittedName>
        <fullName evidence="1">Uncharacterized protein</fullName>
    </submittedName>
</protein>
<dbReference type="EMBL" id="KZ508516">
    <property type="protein sequence ID" value="PKU35105.1"/>
    <property type="molecule type" value="Genomic_DNA"/>
</dbReference>
<sequence>MRGVGSEWGEGASCPKEATTGQIQILISESGIIQCRGAAAASEVSCYLLAIKGYSKEKKIKKMETSEDVVMYLEEAVLAGSYGTALSTGVNTENYRSLELLNFVEDGKEISGLKF</sequence>
<accession>A0A2I0TMX1</accession>
<reference evidence="2" key="2">
    <citation type="submission" date="2017-12" db="EMBL/GenBank/DDBJ databases">
        <title>Genome sequence of the Bar-tailed Godwit (Limosa lapponica baueri).</title>
        <authorList>
            <person name="Lima N.C.B."/>
            <person name="Parody-Merino A.M."/>
            <person name="Battley P.F."/>
            <person name="Fidler A.E."/>
            <person name="Prosdocimi F."/>
        </authorList>
    </citation>
    <scope>NUCLEOTIDE SEQUENCE [LARGE SCALE GENOMIC DNA]</scope>
</reference>
<evidence type="ECO:0000313" key="2">
    <source>
        <dbReference type="Proteomes" id="UP000233556"/>
    </source>
</evidence>
<keyword evidence="2" id="KW-1185">Reference proteome</keyword>
<dbReference type="AlphaFoldDB" id="A0A2I0TMX1"/>
<dbReference type="Proteomes" id="UP000233556">
    <property type="component" value="Unassembled WGS sequence"/>
</dbReference>
<evidence type="ECO:0000313" key="1">
    <source>
        <dbReference type="EMBL" id="PKU35105.1"/>
    </source>
</evidence>
<organism evidence="1 2">
    <name type="scientific">Limosa lapponica baueri</name>
    <dbReference type="NCBI Taxonomy" id="1758121"/>
    <lineage>
        <taxon>Eukaryota</taxon>
        <taxon>Metazoa</taxon>
        <taxon>Chordata</taxon>
        <taxon>Craniata</taxon>
        <taxon>Vertebrata</taxon>
        <taxon>Euteleostomi</taxon>
        <taxon>Archelosauria</taxon>
        <taxon>Archosauria</taxon>
        <taxon>Dinosauria</taxon>
        <taxon>Saurischia</taxon>
        <taxon>Theropoda</taxon>
        <taxon>Coelurosauria</taxon>
        <taxon>Aves</taxon>
        <taxon>Neognathae</taxon>
        <taxon>Neoaves</taxon>
        <taxon>Charadriiformes</taxon>
        <taxon>Scolopacidae</taxon>
        <taxon>Limosa</taxon>
    </lineage>
</organism>
<proteinExistence type="predicted"/>
<reference evidence="2" key="1">
    <citation type="submission" date="2017-11" db="EMBL/GenBank/DDBJ databases">
        <authorList>
            <person name="Lima N.C."/>
            <person name="Parody-Merino A.M."/>
            <person name="Battley P.F."/>
            <person name="Fidler A.E."/>
            <person name="Prosdocimi F."/>
        </authorList>
    </citation>
    <scope>NUCLEOTIDE SEQUENCE [LARGE SCALE GENOMIC DNA]</scope>
</reference>
<gene>
    <name evidence="1" type="ORF">llap_14591</name>
</gene>
<name>A0A2I0TMX1_LIMLA</name>